<dbReference type="GeneID" id="36545356"/>
<dbReference type="Pfam" id="PF00226">
    <property type="entry name" value="DnaJ"/>
    <property type="match status" value="1"/>
</dbReference>
<dbReference type="SUPFAM" id="SSF144217">
    <property type="entry name" value="CSL zinc finger"/>
    <property type="match status" value="1"/>
</dbReference>
<dbReference type="Gene3D" id="3.10.660.10">
    <property type="entry name" value="DPH Zinc finger"/>
    <property type="match status" value="1"/>
</dbReference>
<feature type="compositionally biased region" description="Low complexity" evidence="12">
    <location>
        <begin position="47"/>
        <end position="60"/>
    </location>
</feature>
<dbReference type="InterPro" id="IPR036671">
    <property type="entry name" value="DPH_MB_sf"/>
</dbReference>
<dbReference type="InterPro" id="IPR007872">
    <property type="entry name" value="DPH_MB_dom"/>
</dbReference>
<dbReference type="PANTHER" id="PTHR21454">
    <property type="entry name" value="DPH3 HOMOLOG-RELATED"/>
    <property type="match status" value="1"/>
</dbReference>
<name>A0A2I1CRM7_ASPC2</name>
<dbReference type="Pfam" id="PF05207">
    <property type="entry name" value="Zn_ribbon_CSL"/>
    <property type="match status" value="1"/>
</dbReference>
<keyword evidence="8" id="KW-0479">Metal-binding</keyword>
<dbReference type="SMART" id="SM00271">
    <property type="entry name" value="DnaJ"/>
    <property type="match status" value="1"/>
</dbReference>
<dbReference type="GO" id="GO:0017183">
    <property type="term" value="P:protein histidyl modification to diphthamide"/>
    <property type="evidence" value="ECO:0007669"/>
    <property type="project" value="UniProtKB-UniPathway"/>
</dbReference>
<evidence type="ECO:0000256" key="7">
    <source>
        <dbReference type="ARBA" id="ARBA00022490"/>
    </source>
</evidence>
<keyword evidence="11" id="KW-0539">Nucleus</keyword>
<comment type="similarity">
    <text evidence="5">Belongs to the DPH4 family.</text>
</comment>
<evidence type="ECO:0000256" key="5">
    <source>
        <dbReference type="ARBA" id="ARBA00006169"/>
    </source>
</evidence>
<comment type="subcellular location">
    <subcellularLocation>
        <location evidence="3">Cytoplasm</location>
    </subcellularLocation>
    <subcellularLocation>
        <location evidence="2">Nucleus</location>
    </subcellularLocation>
</comment>
<dbReference type="VEuPathDB" id="FungiDB:P168DRAFT_293566"/>
<dbReference type="GO" id="GO:0005634">
    <property type="term" value="C:nucleus"/>
    <property type="evidence" value="ECO:0007669"/>
    <property type="project" value="UniProtKB-SubCell"/>
</dbReference>
<dbReference type="InterPro" id="IPR036869">
    <property type="entry name" value="J_dom_sf"/>
</dbReference>
<evidence type="ECO:0000256" key="8">
    <source>
        <dbReference type="ARBA" id="ARBA00022723"/>
    </source>
</evidence>
<feature type="non-terminal residue" evidence="15">
    <location>
        <position position="170"/>
    </location>
</feature>
<feature type="domain" description="J" evidence="13">
    <location>
        <begin position="6"/>
        <end position="96"/>
    </location>
</feature>
<evidence type="ECO:0000256" key="2">
    <source>
        <dbReference type="ARBA" id="ARBA00004123"/>
    </source>
</evidence>
<comment type="function">
    <text evidence="1">Required for the first step of diphthamide biosynthesis, the transfer of 3-amino-3-carboxypropyl from S-adenosyl-L-methionine to a histidine residue. Diphthamide is a post-translational modification of histidine which occurs in elongation factor 2.</text>
</comment>
<dbReference type="PROSITE" id="PS50076">
    <property type="entry name" value="DNAJ_2"/>
    <property type="match status" value="1"/>
</dbReference>
<dbReference type="SUPFAM" id="SSF46565">
    <property type="entry name" value="Chaperone J-domain"/>
    <property type="match status" value="1"/>
</dbReference>
<evidence type="ECO:0000256" key="4">
    <source>
        <dbReference type="ARBA" id="ARBA00005156"/>
    </source>
</evidence>
<dbReference type="CDD" id="cd06257">
    <property type="entry name" value="DnaJ"/>
    <property type="match status" value="1"/>
</dbReference>
<evidence type="ECO:0000256" key="1">
    <source>
        <dbReference type="ARBA" id="ARBA00003474"/>
    </source>
</evidence>
<dbReference type="UniPathway" id="UPA00559"/>
<evidence type="ECO:0000256" key="12">
    <source>
        <dbReference type="SAM" id="MobiDB-lite"/>
    </source>
</evidence>
<proteinExistence type="inferred from homology"/>
<comment type="caution">
    <text evidence="15">The sequence shown here is derived from an EMBL/GenBank/DDBJ whole genome shotgun (WGS) entry which is preliminary data.</text>
</comment>
<dbReference type="Gene3D" id="1.10.287.110">
    <property type="entry name" value="DnaJ domain"/>
    <property type="match status" value="1"/>
</dbReference>
<dbReference type="RefSeq" id="XP_024688876.1">
    <property type="nucleotide sequence ID" value="XM_024837832.1"/>
</dbReference>
<dbReference type="EMBL" id="MSFM01000015">
    <property type="protein sequence ID" value="PKY00282.1"/>
    <property type="molecule type" value="Genomic_DNA"/>
</dbReference>
<reference evidence="15" key="1">
    <citation type="submission" date="2016-12" db="EMBL/GenBank/DDBJ databases">
        <title>The genomes of Aspergillus section Nigri reveals drivers in fungal speciation.</title>
        <authorList>
            <consortium name="DOE Joint Genome Institute"/>
            <person name="Vesth T.C."/>
            <person name="Nybo J."/>
            <person name="Theobald S."/>
            <person name="Brandl J."/>
            <person name="Frisvad J.C."/>
            <person name="Nielsen K.F."/>
            <person name="Lyhne E.K."/>
            <person name="Kogle M.E."/>
            <person name="Kuo A."/>
            <person name="Riley R."/>
            <person name="Clum A."/>
            <person name="Nolan M."/>
            <person name="Lipzen A."/>
            <person name="Salamov A."/>
            <person name="Henrissat B."/>
            <person name="Wiebenga A."/>
            <person name="De vries R.P."/>
            <person name="Grigoriev I.V."/>
            <person name="Mortensen U.H."/>
            <person name="Andersen M.R."/>
            <person name="Baker S.E."/>
        </authorList>
    </citation>
    <scope>NUCLEOTIDE SEQUENCE</scope>
    <source>
        <strain evidence="15">IBT 28561</strain>
    </source>
</reference>
<protein>
    <recommendedName>
        <fullName evidence="6">Diphthamide biosynthesis protein 4</fullName>
    </recommendedName>
</protein>
<dbReference type="GO" id="GO:0046872">
    <property type="term" value="F:metal ion binding"/>
    <property type="evidence" value="ECO:0007669"/>
    <property type="project" value="UniProtKB-KW"/>
</dbReference>
<feature type="domain" description="DPH-type MB" evidence="14">
    <location>
        <begin position="117"/>
        <end position="170"/>
    </location>
</feature>
<keyword evidence="10" id="KW-0408">Iron</keyword>
<evidence type="ECO:0000256" key="3">
    <source>
        <dbReference type="ARBA" id="ARBA00004496"/>
    </source>
</evidence>
<dbReference type="Proteomes" id="UP000234254">
    <property type="component" value="Unassembled WGS sequence"/>
</dbReference>
<evidence type="ECO:0000256" key="11">
    <source>
        <dbReference type="ARBA" id="ARBA00023242"/>
    </source>
</evidence>
<dbReference type="AlphaFoldDB" id="A0A2I1CRM7"/>
<comment type="pathway">
    <text evidence="4">Protein modification; peptidyl-diphthamide biosynthesis.</text>
</comment>
<evidence type="ECO:0000256" key="6">
    <source>
        <dbReference type="ARBA" id="ARBA00021797"/>
    </source>
</evidence>
<keyword evidence="7" id="KW-0963">Cytoplasm</keyword>
<keyword evidence="9" id="KW-0862">Zinc</keyword>
<keyword evidence="16" id="KW-1185">Reference proteome</keyword>
<sequence length="170" mass="19095">MTQTHTHYEILNIPFPTSSSSSSTTLTKQQLKTAYHKALLQHHPDKTSSTSSPSTPTSTTINATTNSDRKHTIDAITTAYKTLSDPRQRAEYDTRLRLERNTHSTQTSGPDAHFHTGLEVIDLEDLHCEETDTETVWYRGCRCGDERGFLVTEEDLEREVEGGEVVVGCR</sequence>
<dbReference type="OrthoDB" id="445556at2759"/>
<dbReference type="PROSITE" id="PS51074">
    <property type="entry name" value="DPH_MB"/>
    <property type="match status" value="1"/>
</dbReference>
<evidence type="ECO:0000259" key="14">
    <source>
        <dbReference type="PROSITE" id="PS51074"/>
    </source>
</evidence>
<evidence type="ECO:0000313" key="15">
    <source>
        <dbReference type="EMBL" id="PKY00282.1"/>
    </source>
</evidence>
<gene>
    <name evidence="15" type="ORF">P168DRAFT_293566</name>
</gene>
<accession>A0A2I1CRM7</accession>
<evidence type="ECO:0000256" key="10">
    <source>
        <dbReference type="ARBA" id="ARBA00023004"/>
    </source>
</evidence>
<dbReference type="InterPro" id="IPR001623">
    <property type="entry name" value="DnaJ_domain"/>
</dbReference>
<dbReference type="GO" id="GO:0005737">
    <property type="term" value="C:cytoplasm"/>
    <property type="evidence" value="ECO:0007669"/>
    <property type="project" value="UniProtKB-SubCell"/>
</dbReference>
<evidence type="ECO:0000259" key="13">
    <source>
        <dbReference type="PROSITE" id="PS50076"/>
    </source>
</evidence>
<evidence type="ECO:0000256" key="9">
    <source>
        <dbReference type="ARBA" id="ARBA00022833"/>
    </source>
</evidence>
<dbReference type="InterPro" id="IPR044248">
    <property type="entry name" value="DPH3/4-like"/>
</dbReference>
<organism evidence="15 16">
    <name type="scientific">Aspergillus campestris (strain IBT 28561)</name>
    <dbReference type="NCBI Taxonomy" id="1392248"/>
    <lineage>
        <taxon>Eukaryota</taxon>
        <taxon>Fungi</taxon>
        <taxon>Dikarya</taxon>
        <taxon>Ascomycota</taxon>
        <taxon>Pezizomycotina</taxon>
        <taxon>Eurotiomycetes</taxon>
        <taxon>Eurotiomycetidae</taxon>
        <taxon>Eurotiales</taxon>
        <taxon>Aspergillaceae</taxon>
        <taxon>Aspergillus</taxon>
        <taxon>Aspergillus subgen. Circumdati</taxon>
    </lineage>
</organism>
<feature type="region of interest" description="Disordered" evidence="12">
    <location>
        <begin position="41"/>
        <end position="64"/>
    </location>
</feature>
<dbReference type="PANTHER" id="PTHR21454:SF46">
    <property type="entry name" value="DIPHTHAMIDE BIOSYNTHESIS PROTEIN 4"/>
    <property type="match status" value="1"/>
</dbReference>
<evidence type="ECO:0000313" key="16">
    <source>
        <dbReference type="Proteomes" id="UP000234254"/>
    </source>
</evidence>